<feature type="region of interest" description="Disordered" evidence="6">
    <location>
        <begin position="693"/>
        <end position="731"/>
    </location>
</feature>
<evidence type="ECO:0000313" key="9">
    <source>
        <dbReference type="Proteomes" id="UP000765509"/>
    </source>
</evidence>
<feature type="region of interest" description="Disordered" evidence="6">
    <location>
        <begin position="291"/>
        <end position="314"/>
    </location>
</feature>
<evidence type="ECO:0000256" key="1">
    <source>
        <dbReference type="ARBA" id="ARBA00004496"/>
    </source>
</evidence>
<evidence type="ECO:0000256" key="3">
    <source>
        <dbReference type="ARBA" id="ARBA00022741"/>
    </source>
</evidence>
<feature type="domain" description="CP-type G" evidence="7">
    <location>
        <begin position="165"/>
        <end position="462"/>
    </location>
</feature>
<feature type="region of interest" description="Disordered" evidence="6">
    <location>
        <begin position="334"/>
        <end position="363"/>
    </location>
</feature>
<dbReference type="GO" id="GO:0005829">
    <property type="term" value="C:cytosol"/>
    <property type="evidence" value="ECO:0007669"/>
    <property type="project" value="TreeGrafter"/>
</dbReference>
<dbReference type="Proteomes" id="UP000765509">
    <property type="component" value="Unassembled WGS sequence"/>
</dbReference>
<keyword evidence="5" id="KW-0342">GTP-binding</keyword>
<evidence type="ECO:0000256" key="6">
    <source>
        <dbReference type="SAM" id="MobiDB-lite"/>
    </source>
</evidence>
<dbReference type="OrthoDB" id="61815at2759"/>
<feature type="compositionally biased region" description="Basic residues" evidence="6">
    <location>
        <begin position="700"/>
        <end position="724"/>
    </location>
</feature>
<dbReference type="GO" id="GO:0003924">
    <property type="term" value="F:GTPase activity"/>
    <property type="evidence" value="ECO:0007669"/>
    <property type="project" value="InterPro"/>
</dbReference>
<evidence type="ECO:0000256" key="2">
    <source>
        <dbReference type="ARBA" id="ARBA00022490"/>
    </source>
</evidence>
<dbReference type="PROSITE" id="PS51721">
    <property type="entry name" value="G_CP"/>
    <property type="match status" value="1"/>
</dbReference>
<dbReference type="SUPFAM" id="SSF52540">
    <property type="entry name" value="P-loop containing nucleoside triphosphate hydrolases"/>
    <property type="match status" value="1"/>
</dbReference>
<evidence type="ECO:0000256" key="5">
    <source>
        <dbReference type="ARBA" id="ARBA00023134"/>
    </source>
</evidence>
<dbReference type="Pfam" id="PF01926">
    <property type="entry name" value="MMR_HSR1"/>
    <property type="match status" value="1"/>
</dbReference>
<dbReference type="CDD" id="cd01857">
    <property type="entry name" value="HSR1_MMR1"/>
    <property type="match status" value="1"/>
</dbReference>
<evidence type="ECO:0000313" key="8">
    <source>
        <dbReference type="EMBL" id="MBW0504236.1"/>
    </source>
</evidence>
<comment type="subcellular location">
    <subcellularLocation>
        <location evidence="1">Cytoplasm</location>
    </subcellularLocation>
</comment>
<evidence type="ECO:0000259" key="7">
    <source>
        <dbReference type="PROSITE" id="PS51721"/>
    </source>
</evidence>
<keyword evidence="2" id="KW-0963">Cytoplasm</keyword>
<dbReference type="InterPro" id="IPR006073">
    <property type="entry name" value="GTP-bd"/>
</dbReference>
<dbReference type="InterPro" id="IPR027417">
    <property type="entry name" value="P-loop_NTPase"/>
</dbReference>
<keyword evidence="4" id="KW-0378">Hydrolase</keyword>
<dbReference type="GO" id="GO:0000054">
    <property type="term" value="P:ribosomal subunit export from nucleus"/>
    <property type="evidence" value="ECO:0007669"/>
    <property type="project" value="TreeGrafter"/>
</dbReference>
<dbReference type="InterPro" id="IPR030378">
    <property type="entry name" value="G_CP_dom"/>
</dbReference>
<proteinExistence type="predicted"/>
<accession>A0A9Q3HGG3</accession>
<dbReference type="EMBL" id="AVOT02017811">
    <property type="protein sequence ID" value="MBW0504236.1"/>
    <property type="molecule type" value="Genomic_DNA"/>
</dbReference>
<protein>
    <recommendedName>
        <fullName evidence="7">CP-type G domain-containing protein</fullName>
    </recommendedName>
</protein>
<evidence type="ECO:0000256" key="4">
    <source>
        <dbReference type="ARBA" id="ARBA00022801"/>
    </source>
</evidence>
<feature type="compositionally biased region" description="Low complexity" evidence="6">
    <location>
        <begin position="297"/>
        <end position="314"/>
    </location>
</feature>
<dbReference type="PANTHER" id="PTHR45709">
    <property type="entry name" value="LARGE SUBUNIT GTPASE 1 HOMOLOG-RELATED"/>
    <property type="match status" value="1"/>
</dbReference>
<comment type="caution">
    <text evidence="8">The sequence shown here is derived from an EMBL/GenBank/DDBJ whole genome shotgun (WGS) entry which is preliminary data.</text>
</comment>
<reference evidence="8" key="1">
    <citation type="submission" date="2021-03" db="EMBL/GenBank/DDBJ databases">
        <title>Draft genome sequence of rust myrtle Austropuccinia psidii MF-1, a brazilian biotype.</title>
        <authorList>
            <person name="Quecine M.C."/>
            <person name="Pachon D.M.R."/>
            <person name="Bonatelli M.L."/>
            <person name="Correr F.H."/>
            <person name="Franceschini L.M."/>
            <person name="Leite T.F."/>
            <person name="Margarido G.R.A."/>
            <person name="Almeida C.A."/>
            <person name="Ferrarezi J.A."/>
            <person name="Labate C.A."/>
        </authorList>
    </citation>
    <scope>NUCLEOTIDE SEQUENCE</scope>
    <source>
        <strain evidence="8">MF-1</strain>
    </source>
</reference>
<keyword evidence="3" id="KW-0547">Nucleotide-binding</keyword>
<keyword evidence="9" id="KW-1185">Reference proteome</keyword>
<dbReference type="GO" id="GO:0005525">
    <property type="term" value="F:GTP binding"/>
    <property type="evidence" value="ECO:0007669"/>
    <property type="project" value="UniProtKB-KW"/>
</dbReference>
<dbReference type="InterPro" id="IPR043358">
    <property type="entry name" value="GNL1-like"/>
</dbReference>
<organism evidence="8 9">
    <name type="scientific">Austropuccinia psidii MF-1</name>
    <dbReference type="NCBI Taxonomy" id="1389203"/>
    <lineage>
        <taxon>Eukaryota</taxon>
        <taxon>Fungi</taxon>
        <taxon>Dikarya</taxon>
        <taxon>Basidiomycota</taxon>
        <taxon>Pucciniomycotina</taxon>
        <taxon>Pucciniomycetes</taxon>
        <taxon>Pucciniales</taxon>
        <taxon>Sphaerophragmiaceae</taxon>
        <taxon>Austropuccinia</taxon>
    </lineage>
</organism>
<dbReference type="PANTHER" id="PTHR45709:SF2">
    <property type="entry name" value="LARGE SUBUNIT GTPASE 1 HOMOLOG"/>
    <property type="match status" value="1"/>
</dbReference>
<sequence length="731" mass="81826">MPPNKKPIHKHGLGKALINHRSKTQKLEYQRELHTTDIYDNKPISVTQETDLENFLNTAKLADKDFTAERQNVVIINSQTGSKFENDQNPFLLSQIDQDKLKEAHQAHKNFLRVPRRPNWSPSTTPDQLSRLEKDSFLDWRKGLADLTDNRSLLLTPFERNIEVWRQLWRVVERSQLIVQIVDARNPLRFRCEDLEKYVQELSNQQSNNQTDPNSPIIYRKTNLLLINKADLLTENQRSLWAEYFDSQNIRFAFFSAARAVALQADQELEESNFQFSTDSSEDENEIALKSNPTTLQSQTHLPTPPSSSLNNSPIDLTLNDSLSIITSVPQVSSTSALPSDSQSQINQTLNTPATFDPTSSQTKTKVLTVEELENLFIEHAKTTLENSLDSQNIHHETDRQNFKMVIGLVGYPNVGKSSTINALVGSKKVSVSATPGKTKHFQTIHLSPEIILCDCPGLVFPQFASTKAELVCDGVLPIDQMREHTGPISLVTERIPTKILEATYGLQLPTSTTIKGRNQSVSATEFLTAYAIARGAFTGGGGMGRPDESKVARPILKDYVSAKLLYCEPPPLPGLTADDFNSEIREMKLKEYSQKKLAPTNRVPYSSGTYVPQLSGAPSTQQSIQSQALDRNFFENESLGPRGALKPISTVNFGIKGRRALAANLVDSEGLARLRLQHPDIHSIDETGQVKLGNFSHGKNVRHSNDKKHFKGFKKSKSKKMRSGKGYDEI</sequence>
<dbReference type="Gene3D" id="3.40.50.300">
    <property type="entry name" value="P-loop containing nucleotide triphosphate hydrolases"/>
    <property type="match status" value="2"/>
</dbReference>
<name>A0A9Q3HGG3_9BASI</name>
<dbReference type="AlphaFoldDB" id="A0A9Q3HGG3"/>
<gene>
    <name evidence="8" type="ORF">O181_043951</name>
</gene>